<gene>
    <name evidence="9" type="ORF">PSALAMII_LOCUS8672</name>
</gene>
<evidence type="ECO:0000256" key="3">
    <source>
        <dbReference type="ARBA" id="ARBA00023015"/>
    </source>
</evidence>
<dbReference type="SUPFAM" id="SSF57701">
    <property type="entry name" value="Zn2/Cys6 DNA-binding domain"/>
    <property type="match status" value="1"/>
</dbReference>
<keyword evidence="2" id="KW-0862">Zinc</keyword>
<evidence type="ECO:0000313" key="9">
    <source>
        <dbReference type="EMBL" id="CAG8406221.1"/>
    </source>
</evidence>
<dbReference type="Proteomes" id="UP001152646">
    <property type="component" value="Unassembled WGS sequence"/>
</dbReference>
<sequence length="549" mass="63339">MTSKDPTRRIRSLHSKSRSGCGTCKIRHKRCDETHPACLNCTSTGRKCDGYEQVVDKRTREWRSAEFRDSFHNHTNFTLQFRYGSKIPQTVTTVPLPLATPYQIDLNWHERWHLDFYHHCIAVRLSHYFQNSYWSRLYFQMCQSQFALRHAAIAMSAWHTQPDRVLRSHKDDSKPSLSLHHASKAISSLRESLTRSTFHSQSSNRTHKQVVLVTCLLFIILALFQGDLHSARCHLASGYKLLIEWDFQKEKDSNVLVLRQAFAQLHVHWFFCSHSELFSQDYKVPHSEHWIPSSPTEALSKITTPRYSGFDQMDRVQEFFALIVGLILDFSASGFNIEPAGFIGRDTAVLLSKIRFCRSCLMVVLLELDGLKPEDCDTLRVFSLWIEIMEIKLGVAQSLKPDEMVYDGYLEQFKRVTKLMQTIASSRSGPSDIYFSPLAYRSSVFPALVWTAAKCRDWQIRRDIFSMMDDQSGSDHWASATTVALKRMIDTESNGVKPGENIPEAARACVINVKIYTPESKVELRYRRPKHSPHLKHGSGEWESDIMSY</sequence>
<evidence type="ECO:0000256" key="7">
    <source>
        <dbReference type="SAM" id="MobiDB-lite"/>
    </source>
</evidence>
<proteinExistence type="predicted"/>
<keyword evidence="6" id="KW-0539">Nucleus</keyword>
<dbReference type="InterPro" id="IPR021858">
    <property type="entry name" value="Fun_TF"/>
</dbReference>
<keyword evidence="5" id="KW-0804">Transcription</keyword>
<evidence type="ECO:0000256" key="6">
    <source>
        <dbReference type="ARBA" id="ARBA00023242"/>
    </source>
</evidence>
<reference evidence="9" key="1">
    <citation type="submission" date="2021-07" db="EMBL/GenBank/DDBJ databases">
        <authorList>
            <person name="Branca A.L. A."/>
        </authorList>
    </citation>
    <scope>NUCLEOTIDE SEQUENCE</scope>
</reference>
<evidence type="ECO:0000256" key="1">
    <source>
        <dbReference type="ARBA" id="ARBA00022723"/>
    </source>
</evidence>
<dbReference type="AlphaFoldDB" id="A0A9W4JKY2"/>
<keyword evidence="1" id="KW-0479">Metal-binding</keyword>
<dbReference type="PANTHER" id="PTHR36206">
    <property type="entry name" value="ASPERCRYPTIN BIOSYNTHESIS CLUSTER-SPECIFIC TRANSCRIPTION REGULATOR ATNN-RELATED"/>
    <property type="match status" value="1"/>
</dbReference>
<dbReference type="PANTHER" id="PTHR36206:SF12">
    <property type="entry name" value="ASPERCRYPTIN BIOSYNTHESIS CLUSTER-SPECIFIC TRANSCRIPTION REGULATOR ATNN-RELATED"/>
    <property type="match status" value="1"/>
</dbReference>
<keyword evidence="3" id="KW-0805">Transcription regulation</keyword>
<dbReference type="Gene3D" id="4.10.240.10">
    <property type="entry name" value="Zn(2)-C6 fungal-type DNA-binding domain"/>
    <property type="match status" value="1"/>
</dbReference>
<dbReference type="InterPro" id="IPR052360">
    <property type="entry name" value="Transcr_Regulatory_Proteins"/>
</dbReference>
<dbReference type="EMBL" id="CAJVPA010000212">
    <property type="protein sequence ID" value="CAG8406221.1"/>
    <property type="molecule type" value="Genomic_DNA"/>
</dbReference>
<evidence type="ECO:0000256" key="2">
    <source>
        <dbReference type="ARBA" id="ARBA00022833"/>
    </source>
</evidence>
<organism evidence="9 10">
    <name type="scientific">Penicillium salamii</name>
    <dbReference type="NCBI Taxonomy" id="1612424"/>
    <lineage>
        <taxon>Eukaryota</taxon>
        <taxon>Fungi</taxon>
        <taxon>Dikarya</taxon>
        <taxon>Ascomycota</taxon>
        <taxon>Pezizomycotina</taxon>
        <taxon>Eurotiomycetes</taxon>
        <taxon>Eurotiomycetidae</taxon>
        <taxon>Eurotiales</taxon>
        <taxon>Aspergillaceae</taxon>
        <taxon>Penicillium</taxon>
    </lineage>
</organism>
<protein>
    <recommendedName>
        <fullName evidence="8">Zn(2)-C6 fungal-type domain-containing protein</fullName>
    </recommendedName>
</protein>
<evidence type="ECO:0000259" key="8">
    <source>
        <dbReference type="PROSITE" id="PS50048"/>
    </source>
</evidence>
<comment type="caution">
    <text evidence="9">The sequence shown here is derived from an EMBL/GenBank/DDBJ whole genome shotgun (WGS) entry which is preliminary data.</text>
</comment>
<dbReference type="InterPro" id="IPR001138">
    <property type="entry name" value="Zn2Cys6_DnaBD"/>
</dbReference>
<dbReference type="InterPro" id="IPR036864">
    <property type="entry name" value="Zn2-C6_fun-type_DNA-bd_sf"/>
</dbReference>
<evidence type="ECO:0000313" key="10">
    <source>
        <dbReference type="Proteomes" id="UP001152646"/>
    </source>
</evidence>
<keyword evidence="4" id="KW-0238">DNA-binding</keyword>
<dbReference type="CDD" id="cd00067">
    <property type="entry name" value="GAL4"/>
    <property type="match status" value="1"/>
</dbReference>
<dbReference type="PROSITE" id="PS50048">
    <property type="entry name" value="ZN2_CY6_FUNGAL_2"/>
    <property type="match status" value="1"/>
</dbReference>
<name>A0A9W4JKY2_9EURO</name>
<feature type="region of interest" description="Disordered" evidence="7">
    <location>
        <begin position="530"/>
        <end position="549"/>
    </location>
</feature>
<dbReference type="Pfam" id="PF11951">
    <property type="entry name" value="Fungal_trans_2"/>
    <property type="match status" value="1"/>
</dbReference>
<dbReference type="Pfam" id="PF00172">
    <property type="entry name" value="Zn_clus"/>
    <property type="match status" value="1"/>
</dbReference>
<dbReference type="GO" id="GO:0003677">
    <property type="term" value="F:DNA binding"/>
    <property type="evidence" value="ECO:0007669"/>
    <property type="project" value="UniProtKB-KW"/>
</dbReference>
<evidence type="ECO:0000256" key="5">
    <source>
        <dbReference type="ARBA" id="ARBA00023163"/>
    </source>
</evidence>
<evidence type="ECO:0000256" key="4">
    <source>
        <dbReference type="ARBA" id="ARBA00023125"/>
    </source>
</evidence>
<dbReference type="PROSITE" id="PS00463">
    <property type="entry name" value="ZN2_CY6_FUNGAL_1"/>
    <property type="match status" value="1"/>
</dbReference>
<feature type="domain" description="Zn(2)-C6 fungal-type" evidence="8">
    <location>
        <begin position="20"/>
        <end position="48"/>
    </location>
</feature>
<dbReference type="OrthoDB" id="2593732at2759"/>
<dbReference type="GO" id="GO:0000981">
    <property type="term" value="F:DNA-binding transcription factor activity, RNA polymerase II-specific"/>
    <property type="evidence" value="ECO:0007669"/>
    <property type="project" value="InterPro"/>
</dbReference>
<dbReference type="SMART" id="SM00066">
    <property type="entry name" value="GAL4"/>
    <property type="match status" value="1"/>
</dbReference>
<dbReference type="GO" id="GO:0008270">
    <property type="term" value="F:zinc ion binding"/>
    <property type="evidence" value="ECO:0007669"/>
    <property type="project" value="InterPro"/>
</dbReference>
<accession>A0A9W4JKY2</accession>